<evidence type="ECO:0000256" key="1">
    <source>
        <dbReference type="SAM" id="SignalP"/>
    </source>
</evidence>
<evidence type="ECO:0000313" key="3">
    <source>
        <dbReference type="EMBL" id="ACY98740.1"/>
    </source>
</evidence>
<sequence>MSLPAGLRIGAAIAAALAPAACTSDFSVPDLSVSDVPHWTPRQEGPPPRWSAQMPTGSNTTVLMGRVAVVLNDEAVVGLDAATGRQLWSSPSSDQYTRRVTDEVIVDWRKEDLVDKGPFTVIDPATGRTLWRGGPALLDMATGRTRWTAPDPGVTSLSPPWGTRVTGGLVAVGTVEDKISYVLVYRAADGERVGRPAAGPR</sequence>
<dbReference type="SUPFAM" id="SSF50998">
    <property type="entry name" value="Quinoprotein alcohol dehydrogenase-like"/>
    <property type="match status" value="1"/>
</dbReference>
<keyword evidence="1" id="KW-0732">Signal</keyword>
<dbReference type="Gene3D" id="2.130.10.10">
    <property type="entry name" value="YVTN repeat-like/Quinoprotein amine dehydrogenase"/>
    <property type="match status" value="1"/>
</dbReference>
<dbReference type="RefSeq" id="WP_012853524.1">
    <property type="nucleotide sequence ID" value="NC_013510.1"/>
</dbReference>
<keyword evidence="4" id="KW-1185">Reference proteome</keyword>
<gene>
    <name evidence="3" type="ordered locus">Tcur_3199</name>
</gene>
<dbReference type="Pfam" id="PF13360">
    <property type="entry name" value="PQQ_2"/>
    <property type="match status" value="1"/>
</dbReference>
<dbReference type="InterPro" id="IPR011047">
    <property type="entry name" value="Quinoprotein_ADH-like_sf"/>
</dbReference>
<dbReference type="KEGG" id="tcu:Tcur_3199"/>
<dbReference type="Proteomes" id="UP000001918">
    <property type="component" value="Chromosome"/>
</dbReference>
<organism evidence="3 4">
    <name type="scientific">Thermomonospora curvata (strain ATCC 19995 / DSM 43183 / JCM 3096 / KCTC 9072 / NBRC 15933 / NCIMB 10081 / Henssen B9)</name>
    <dbReference type="NCBI Taxonomy" id="471852"/>
    <lineage>
        <taxon>Bacteria</taxon>
        <taxon>Bacillati</taxon>
        <taxon>Actinomycetota</taxon>
        <taxon>Actinomycetes</taxon>
        <taxon>Streptosporangiales</taxon>
        <taxon>Thermomonosporaceae</taxon>
        <taxon>Thermomonospora</taxon>
    </lineage>
</organism>
<dbReference type="AlphaFoldDB" id="D1A9Q4"/>
<dbReference type="InterPro" id="IPR015943">
    <property type="entry name" value="WD40/YVTN_repeat-like_dom_sf"/>
</dbReference>
<dbReference type="STRING" id="471852.Tcur_3199"/>
<feature type="signal peptide" evidence="1">
    <location>
        <begin position="1"/>
        <end position="20"/>
    </location>
</feature>
<name>D1A9Q4_THECD</name>
<protein>
    <recommendedName>
        <fullName evidence="2">Pyrrolo-quinoline quinone repeat domain-containing protein</fullName>
    </recommendedName>
</protein>
<dbReference type="InterPro" id="IPR002372">
    <property type="entry name" value="PQQ_rpt_dom"/>
</dbReference>
<reference evidence="3 4" key="1">
    <citation type="journal article" date="2011" name="Stand. Genomic Sci.">
        <title>Complete genome sequence of Thermomonospora curvata type strain (B9).</title>
        <authorList>
            <person name="Chertkov O."/>
            <person name="Sikorski J."/>
            <person name="Nolan M."/>
            <person name="Lapidus A."/>
            <person name="Lucas S."/>
            <person name="Del Rio T.G."/>
            <person name="Tice H."/>
            <person name="Cheng J.F."/>
            <person name="Goodwin L."/>
            <person name="Pitluck S."/>
            <person name="Liolios K."/>
            <person name="Ivanova N."/>
            <person name="Mavromatis K."/>
            <person name="Mikhailova N."/>
            <person name="Ovchinnikova G."/>
            <person name="Pati A."/>
            <person name="Chen A."/>
            <person name="Palaniappan K."/>
            <person name="Djao O.D."/>
            <person name="Land M."/>
            <person name="Hauser L."/>
            <person name="Chang Y.J."/>
            <person name="Jeffries C.D."/>
            <person name="Brettin T."/>
            <person name="Han C."/>
            <person name="Detter J.C."/>
            <person name="Rohde M."/>
            <person name="Goker M."/>
            <person name="Woyke T."/>
            <person name="Bristow J."/>
            <person name="Eisen J.A."/>
            <person name="Markowitz V."/>
            <person name="Hugenholtz P."/>
            <person name="Klenk H.P."/>
            <person name="Kyrpides N.C."/>
        </authorList>
    </citation>
    <scope>NUCLEOTIDE SEQUENCE [LARGE SCALE GENOMIC DNA]</scope>
    <source>
        <strain evidence="4">ATCC 19995 / DSM 43183 / JCM 3096 / KCTC 9072 / NBRC 15933 / NCIMB 10081 / Henssen B9</strain>
    </source>
</reference>
<accession>D1A9Q4</accession>
<feature type="chain" id="PRO_5003020624" description="Pyrrolo-quinoline quinone repeat domain-containing protein" evidence="1">
    <location>
        <begin position="21"/>
        <end position="201"/>
    </location>
</feature>
<feature type="domain" description="Pyrrolo-quinoline quinone repeat" evidence="2">
    <location>
        <begin position="49"/>
        <end position="132"/>
    </location>
</feature>
<evidence type="ECO:0000259" key="2">
    <source>
        <dbReference type="Pfam" id="PF13360"/>
    </source>
</evidence>
<dbReference type="OrthoDB" id="4541885at2"/>
<evidence type="ECO:0000313" key="4">
    <source>
        <dbReference type="Proteomes" id="UP000001918"/>
    </source>
</evidence>
<proteinExistence type="predicted"/>
<dbReference type="HOGENOM" id="CLU_1359862_0_0_11"/>
<dbReference type="EMBL" id="CP001738">
    <property type="protein sequence ID" value="ACY98740.1"/>
    <property type="molecule type" value="Genomic_DNA"/>
</dbReference>